<organism evidence="7 8">
    <name type="scientific">Acipenser ruthenus</name>
    <name type="common">Sterlet sturgeon</name>
    <dbReference type="NCBI Taxonomy" id="7906"/>
    <lineage>
        <taxon>Eukaryota</taxon>
        <taxon>Metazoa</taxon>
        <taxon>Chordata</taxon>
        <taxon>Craniata</taxon>
        <taxon>Vertebrata</taxon>
        <taxon>Euteleostomi</taxon>
        <taxon>Actinopterygii</taxon>
        <taxon>Chondrostei</taxon>
        <taxon>Acipenseriformes</taxon>
        <taxon>Acipenseridae</taxon>
        <taxon>Acipenser</taxon>
    </lineage>
</organism>
<comment type="caution">
    <text evidence="7">The sequence shown here is derived from an EMBL/GenBank/DDBJ whole genome shotgun (WGS) entry which is preliminary data.</text>
</comment>
<dbReference type="GO" id="GO:0005737">
    <property type="term" value="C:cytoplasm"/>
    <property type="evidence" value="ECO:0007669"/>
    <property type="project" value="UniProtKB-SubCell"/>
</dbReference>
<dbReference type="PANTHER" id="PTHR14224:SF9">
    <property type="entry name" value="LEUCINE-RICH REPEAT-CONTAINING PROTEIN 14"/>
    <property type="match status" value="1"/>
</dbReference>
<evidence type="ECO:0000313" key="8">
    <source>
        <dbReference type="Proteomes" id="UP000289886"/>
    </source>
</evidence>
<comment type="similarity">
    <text evidence="2">Belongs to the PRAME family. LRRC14 subfamily.</text>
</comment>
<dbReference type="PANTHER" id="PTHR14224">
    <property type="entry name" value="SIMILAR TO PREFERENTIALLY EXPRESSED ANTIGEN IN MELANOMA-LIKE 3"/>
    <property type="match status" value="1"/>
</dbReference>
<reference evidence="7 8" key="1">
    <citation type="submission" date="2019-01" db="EMBL/GenBank/DDBJ databases">
        <title>Draft Genome and Complete Hox-Cluster Characterization of the Sterlet Sturgeon (Acipenser ruthenus).</title>
        <authorList>
            <person name="Wei Q."/>
        </authorList>
    </citation>
    <scope>NUCLEOTIDE SEQUENCE [LARGE SCALE GENOMIC DNA]</scope>
    <source>
        <strain evidence="7">WHYD16114868_AA</strain>
        <tissue evidence="7">Blood</tissue>
    </source>
</reference>
<evidence type="ECO:0000256" key="5">
    <source>
        <dbReference type="ARBA" id="ARBA00022614"/>
    </source>
</evidence>
<gene>
    <name evidence="7" type="ORF">EOD39_8614</name>
</gene>
<dbReference type="InterPro" id="IPR050694">
    <property type="entry name" value="LRRC14/PRAME"/>
</dbReference>
<proteinExistence type="inferred from homology"/>
<protein>
    <recommendedName>
        <fullName evidence="3">Leucine-rich repeat-containing protein 14</fullName>
    </recommendedName>
</protein>
<evidence type="ECO:0000256" key="3">
    <source>
        <dbReference type="ARBA" id="ARBA00014228"/>
    </source>
</evidence>
<dbReference type="InterPro" id="IPR001611">
    <property type="entry name" value="Leu-rich_rpt"/>
</dbReference>
<dbReference type="Gene3D" id="3.80.10.10">
    <property type="entry name" value="Ribonuclease Inhibitor"/>
    <property type="match status" value="1"/>
</dbReference>
<dbReference type="InterPro" id="IPR032675">
    <property type="entry name" value="LRR_dom_sf"/>
</dbReference>
<evidence type="ECO:0000256" key="1">
    <source>
        <dbReference type="ARBA" id="ARBA00004496"/>
    </source>
</evidence>
<dbReference type="OrthoDB" id="6479713at2759"/>
<keyword evidence="8" id="KW-1185">Reference proteome</keyword>
<keyword evidence="4" id="KW-0963">Cytoplasm</keyword>
<dbReference type="Proteomes" id="UP000289886">
    <property type="component" value="Unassembled WGS sequence"/>
</dbReference>
<dbReference type="AlphaFoldDB" id="A0A444U3F7"/>
<keyword evidence="6" id="KW-0677">Repeat</keyword>
<dbReference type="PROSITE" id="PS51450">
    <property type="entry name" value="LRR"/>
    <property type="match status" value="1"/>
</dbReference>
<dbReference type="EMBL" id="SCEB01215418">
    <property type="protein sequence ID" value="RXM29649.1"/>
    <property type="molecule type" value="Genomic_DNA"/>
</dbReference>
<name>A0A444U3F7_ACIRT</name>
<evidence type="ECO:0000256" key="2">
    <source>
        <dbReference type="ARBA" id="ARBA00009552"/>
    </source>
</evidence>
<sequence length="494" mass="54398">MPASLVFLCARKVVSDHGSALRSLASLPQELYPVLFKAAFLDQRPLVIGELVLRWPERVLSLTRSLRACQHCCLDLSRDWPSRDCLQAVLLAVVKGLRERDRRDRNALRVLDLCGVQDEGSRREPNTMGSWFRTVALSKACLEARGRRRGGESTTKRRRGVSSPAVEVEVRADLFVNGSSFETVRQALRGGGPLRLVCRDLRAEELSTQRTASLLDMLEPSALRRVDLRYNNLGLAGIALLLPRLASCPSLLSLRLLYSNVDVHRPTPGMEAGLRELAGGLGGLRNLREINLTSLRLSGKLRLLLSALERPLEVLELPYFSLTPSDLSYLSSSPHAPALRKLDLSGNSLSVEQLPSLQRLLSLSRSLSHLVLSGCSLTDSLLGALLPSLGLCRGLQSLGLSLNPLSTRGLLSLAHTAICLPLLQLLVYPQPTDCYEEGLPQPPSYYNLMEFPLDQGKLARATEELREVLERAGRADLVLSTDLYSHSTAELLEE</sequence>
<accession>A0A444U3F7</accession>
<keyword evidence="5" id="KW-0433">Leucine-rich repeat</keyword>
<evidence type="ECO:0000256" key="6">
    <source>
        <dbReference type="ARBA" id="ARBA00022737"/>
    </source>
</evidence>
<evidence type="ECO:0000256" key="4">
    <source>
        <dbReference type="ARBA" id="ARBA00022490"/>
    </source>
</evidence>
<dbReference type="SUPFAM" id="SSF52047">
    <property type="entry name" value="RNI-like"/>
    <property type="match status" value="1"/>
</dbReference>
<evidence type="ECO:0000313" key="7">
    <source>
        <dbReference type="EMBL" id="RXM29649.1"/>
    </source>
</evidence>
<comment type="subcellular location">
    <subcellularLocation>
        <location evidence="1">Cytoplasm</location>
    </subcellularLocation>
</comment>